<dbReference type="EMBL" id="CP038865">
    <property type="protein sequence ID" value="QCA28758.1"/>
    <property type="molecule type" value="Genomic_DNA"/>
</dbReference>
<dbReference type="AlphaFoldDB" id="A0AAJ5JLX3"/>
<keyword evidence="4" id="KW-1185">Reference proteome</keyword>
<proteinExistence type="predicted"/>
<protein>
    <submittedName>
        <fullName evidence="3">Uncharacterized protein</fullName>
    </submittedName>
</protein>
<feature type="transmembrane region" description="Helical" evidence="1">
    <location>
        <begin position="57"/>
        <end position="75"/>
    </location>
</feature>
<evidence type="ECO:0000256" key="1">
    <source>
        <dbReference type="SAM" id="Phobius"/>
    </source>
</evidence>
<accession>A0AAJ5JLX3</accession>
<dbReference type="Proteomes" id="UP000297725">
    <property type="component" value="Unassembled WGS sequence"/>
</dbReference>
<gene>
    <name evidence="3" type="ORF">E4031_01350</name>
    <name evidence="2" type="ORF">E4Z98_05295</name>
</gene>
<organism evidence="3 5">
    <name type="scientific">Vagococcus xieshaowenii</name>
    <dbReference type="NCBI Taxonomy" id="2562451"/>
    <lineage>
        <taxon>Bacteria</taxon>
        <taxon>Bacillati</taxon>
        <taxon>Bacillota</taxon>
        <taxon>Bacilli</taxon>
        <taxon>Lactobacillales</taxon>
        <taxon>Enterococcaceae</taxon>
        <taxon>Vagococcus</taxon>
    </lineage>
</organism>
<evidence type="ECO:0000313" key="3">
    <source>
        <dbReference type="EMBL" id="TFZ43040.1"/>
    </source>
</evidence>
<dbReference type="Proteomes" id="UP000296883">
    <property type="component" value="Chromosome"/>
</dbReference>
<dbReference type="EMBL" id="SRHU01000006">
    <property type="protein sequence ID" value="TFZ43040.1"/>
    <property type="molecule type" value="Genomic_DNA"/>
</dbReference>
<reference evidence="2 4" key="2">
    <citation type="journal article" date="2020" name="Int. J. Syst. Evol. Microbiol.">
        <title>Vagococcus xieshaowenii sp. nov., isolated from snow finch (Montifringilla taczanowskii) cloacal content.</title>
        <authorList>
            <person name="Ge Y."/>
            <person name="Yang J."/>
            <person name="Lai X.H."/>
            <person name="Zhang G."/>
            <person name="Jin D."/>
            <person name="Lu S."/>
            <person name="Wang B."/>
            <person name="Huang Y."/>
            <person name="Huang Y."/>
            <person name="Ren Z."/>
            <person name="Zhang X."/>
            <person name="Xu J."/>
        </authorList>
    </citation>
    <scope>NUCLEOTIDE SEQUENCE [LARGE SCALE GENOMIC DNA]</scope>
    <source>
        <strain evidence="2">Personal::cf-49</strain>
        <strain evidence="4">personal::cf-49</strain>
    </source>
</reference>
<evidence type="ECO:0000313" key="2">
    <source>
        <dbReference type="EMBL" id="QCA28758.1"/>
    </source>
</evidence>
<feature type="transmembrane region" description="Helical" evidence="1">
    <location>
        <begin position="7"/>
        <end position="30"/>
    </location>
</feature>
<keyword evidence="1" id="KW-0472">Membrane</keyword>
<keyword evidence="1" id="KW-1133">Transmembrane helix</keyword>
<name>A0AAJ5JLX3_9ENTE</name>
<keyword evidence="1" id="KW-0812">Transmembrane</keyword>
<evidence type="ECO:0000313" key="5">
    <source>
        <dbReference type="Proteomes" id="UP000297725"/>
    </source>
</evidence>
<reference evidence="3 5" key="1">
    <citation type="submission" date="2019-03" db="EMBL/GenBank/DDBJ databases">
        <title>Vagococcus sp. was isolated fron gut of Carduelis flavirostris.</title>
        <authorList>
            <person name="Ge Y."/>
        </authorList>
    </citation>
    <scope>NUCLEOTIDE SEQUENCE [LARGE SCALE GENOMIC DNA]</scope>
    <source>
        <strain evidence="3 5">CF-210</strain>
    </source>
</reference>
<evidence type="ECO:0000313" key="4">
    <source>
        <dbReference type="Proteomes" id="UP000296883"/>
    </source>
</evidence>
<dbReference type="RefSeq" id="WP_135253534.1">
    <property type="nucleotide sequence ID" value="NZ_CP038865.1"/>
</dbReference>
<sequence length="92" mass="10678">MKKTNFVVVFWLLIALISFVVFLMNFYSLFESVSYILFPANYTDGYYSDKHQLFRDLIKTIPMLLIVTGSFVISLKQGLKAYETSNTLTETK</sequence>